<organism evidence="4 5">
    <name type="scientific">Jejubacter calystegiae</name>
    <dbReference type="NCBI Taxonomy" id="2579935"/>
    <lineage>
        <taxon>Bacteria</taxon>
        <taxon>Pseudomonadati</taxon>
        <taxon>Pseudomonadota</taxon>
        <taxon>Gammaproteobacteria</taxon>
        <taxon>Enterobacterales</taxon>
        <taxon>Enterobacteriaceae</taxon>
        <taxon>Jejubacter</taxon>
    </lineage>
</organism>
<reference evidence="4 5" key="1">
    <citation type="submission" date="2019-05" db="EMBL/GenBank/DDBJ databases">
        <title>Complete genome sequence of Izhakiella calystegiae KSNA2, an endophyte isolated from beach morning glory (Calystegia soldanella).</title>
        <authorList>
            <person name="Jiang L."/>
            <person name="Jeong J.C."/>
            <person name="Kim C.Y."/>
            <person name="Kim D.H."/>
            <person name="Kim S.W."/>
            <person name="Lee j."/>
        </authorList>
    </citation>
    <scope>NUCLEOTIDE SEQUENCE [LARGE SCALE GENOMIC DNA]</scope>
    <source>
        <strain evidence="4 5">KSNA2</strain>
    </source>
</reference>
<accession>A0A4P8YP01</accession>
<dbReference type="NCBIfam" id="NF007512">
    <property type="entry name" value="PRK10116.1"/>
    <property type="match status" value="1"/>
</dbReference>
<dbReference type="Gene3D" id="3.40.50.620">
    <property type="entry name" value="HUPs"/>
    <property type="match status" value="1"/>
</dbReference>
<evidence type="ECO:0000313" key="4">
    <source>
        <dbReference type="EMBL" id="QCT21876.1"/>
    </source>
</evidence>
<dbReference type="PIRSF" id="PIRSF006276">
    <property type="entry name" value="UspA"/>
    <property type="match status" value="1"/>
</dbReference>
<keyword evidence="5" id="KW-1185">Reference proteome</keyword>
<dbReference type="AlphaFoldDB" id="A0A4P8YP01"/>
<dbReference type="RefSeq" id="WP_138098032.1">
    <property type="nucleotide sequence ID" value="NZ_CP040428.1"/>
</dbReference>
<dbReference type="Pfam" id="PF00582">
    <property type="entry name" value="Usp"/>
    <property type="match status" value="1"/>
</dbReference>
<proteinExistence type="inferred from homology"/>
<dbReference type="Proteomes" id="UP000302163">
    <property type="component" value="Chromosome"/>
</dbReference>
<gene>
    <name evidence="4" type="primary">uspC</name>
    <name evidence="4" type="ORF">FEM41_20555</name>
</gene>
<comment type="subcellular location">
    <subcellularLocation>
        <location evidence="2">Cytoplasm</location>
    </subcellularLocation>
</comment>
<sequence>MSWRHLLVAVAATPESDRLVEKAVELARPSGAQITLLTVTADPELYNQMAAPMLGSLRELLREESQMFLDGLCQRAGYPIAKTLIASGELSEYLRHLCQHSDIDLIIYGNHNQNLFGKALCSARSVVATSCVDVLLVALN</sequence>
<dbReference type="InterPro" id="IPR014729">
    <property type="entry name" value="Rossmann-like_a/b/a_fold"/>
</dbReference>
<evidence type="ECO:0000256" key="1">
    <source>
        <dbReference type="ARBA" id="ARBA00008791"/>
    </source>
</evidence>
<evidence type="ECO:0000313" key="5">
    <source>
        <dbReference type="Proteomes" id="UP000302163"/>
    </source>
</evidence>
<evidence type="ECO:0000256" key="2">
    <source>
        <dbReference type="PIRNR" id="PIRNR006276"/>
    </source>
</evidence>
<comment type="function">
    <text evidence="2">Required for resistance to DNA-damaging agents.</text>
</comment>
<dbReference type="InterPro" id="IPR006016">
    <property type="entry name" value="UspA"/>
</dbReference>
<dbReference type="EMBL" id="CP040428">
    <property type="protein sequence ID" value="QCT21876.1"/>
    <property type="molecule type" value="Genomic_DNA"/>
</dbReference>
<dbReference type="KEGG" id="izh:FEM41_20555"/>
<keyword evidence="2" id="KW-0963">Cytoplasm</keyword>
<evidence type="ECO:0000259" key="3">
    <source>
        <dbReference type="Pfam" id="PF00582"/>
    </source>
</evidence>
<feature type="domain" description="UspA" evidence="3">
    <location>
        <begin position="3"/>
        <end position="137"/>
    </location>
</feature>
<protein>
    <recommendedName>
        <fullName evidence="2">Universal stress protein</fullName>
    </recommendedName>
</protein>
<dbReference type="OrthoDB" id="9792500at2"/>
<dbReference type="SUPFAM" id="SSF52402">
    <property type="entry name" value="Adenine nucleotide alpha hydrolases-like"/>
    <property type="match status" value="1"/>
</dbReference>
<name>A0A4P8YP01_9ENTR</name>
<dbReference type="InterPro" id="IPR006015">
    <property type="entry name" value="Universal_stress_UspA"/>
</dbReference>
<comment type="similarity">
    <text evidence="1 2">Belongs to the universal stress protein A family.</text>
</comment>
<dbReference type="GO" id="GO:0005737">
    <property type="term" value="C:cytoplasm"/>
    <property type="evidence" value="ECO:0007669"/>
    <property type="project" value="UniProtKB-SubCell"/>
</dbReference>